<dbReference type="PANTHER" id="PTHR33064:SF37">
    <property type="entry name" value="RIBONUCLEASE H"/>
    <property type="match status" value="1"/>
</dbReference>
<gene>
    <name evidence="2" type="ORF">MCOR_9179</name>
</gene>
<feature type="region of interest" description="Disordered" evidence="1">
    <location>
        <begin position="147"/>
        <end position="167"/>
    </location>
</feature>
<sequence>MPQDMQNALASAKMAEAYGYRKHDDSVNDAESFKKQISQYLSDLKEVFQRFRDAGLKLEPKKCSFAASACAFLGHLISKDGIRPPPDRVTAISDYPRPKNIKELRRLLRLFNWFRKFIPNYRLIASKVADVQEVHLSDNLHGADTIISDPYDADTDENDDNIRKKSSEKNVETASNIVQVRYQNLKTNNLRLTIGDYVYLQREPTGVGRKFQPIFDSPYVVINIPSSHLFKLCDPTRKRKLSDPVHINRLV</sequence>
<dbReference type="PANTHER" id="PTHR33064">
    <property type="entry name" value="POL PROTEIN"/>
    <property type="match status" value="1"/>
</dbReference>
<dbReference type="Gene3D" id="3.30.70.270">
    <property type="match status" value="2"/>
</dbReference>
<evidence type="ECO:0000256" key="1">
    <source>
        <dbReference type="SAM" id="MobiDB-lite"/>
    </source>
</evidence>
<proteinExistence type="predicted"/>
<dbReference type="InterPro" id="IPR051320">
    <property type="entry name" value="Viral_Replic_Matur_Polypro"/>
</dbReference>
<accession>A0A6J8AMP7</accession>
<name>A0A6J8AMP7_MYTCO</name>
<evidence type="ECO:0000313" key="2">
    <source>
        <dbReference type="EMBL" id="CAC5370267.1"/>
    </source>
</evidence>
<evidence type="ECO:0000313" key="3">
    <source>
        <dbReference type="Proteomes" id="UP000507470"/>
    </source>
</evidence>
<dbReference type="SUPFAM" id="SSF56672">
    <property type="entry name" value="DNA/RNA polymerases"/>
    <property type="match status" value="1"/>
</dbReference>
<dbReference type="InterPro" id="IPR043128">
    <property type="entry name" value="Rev_trsase/Diguanyl_cyclase"/>
</dbReference>
<protein>
    <submittedName>
        <fullName evidence="2">Uncharacterized protein</fullName>
    </submittedName>
</protein>
<dbReference type="AlphaFoldDB" id="A0A6J8AMP7"/>
<dbReference type="EMBL" id="CACVKT020001665">
    <property type="protein sequence ID" value="CAC5370267.1"/>
    <property type="molecule type" value="Genomic_DNA"/>
</dbReference>
<dbReference type="Proteomes" id="UP000507470">
    <property type="component" value="Unassembled WGS sequence"/>
</dbReference>
<reference evidence="2 3" key="1">
    <citation type="submission" date="2020-06" db="EMBL/GenBank/DDBJ databases">
        <authorList>
            <person name="Li R."/>
            <person name="Bekaert M."/>
        </authorList>
    </citation>
    <scope>NUCLEOTIDE SEQUENCE [LARGE SCALE GENOMIC DNA]</scope>
    <source>
        <strain evidence="3">wild</strain>
    </source>
</reference>
<dbReference type="InterPro" id="IPR043502">
    <property type="entry name" value="DNA/RNA_pol_sf"/>
</dbReference>
<keyword evidence="3" id="KW-1185">Reference proteome</keyword>
<dbReference type="OrthoDB" id="5860913at2759"/>
<organism evidence="2 3">
    <name type="scientific">Mytilus coruscus</name>
    <name type="common">Sea mussel</name>
    <dbReference type="NCBI Taxonomy" id="42192"/>
    <lineage>
        <taxon>Eukaryota</taxon>
        <taxon>Metazoa</taxon>
        <taxon>Spiralia</taxon>
        <taxon>Lophotrochozoa</taxon>
        <taxon>Mollusca</taxon>
        <taxon>Bivalvia</taxon>
        <taxon>Autobranchia</taxon>
        <taxon>Pteriomorphia</taxon>
        <taxon>Mytilida</taxon>
        <taxon>Mytiloidea</taxon>
        <taxon>Mytilidae</taxon>
        <taxon>Mytilinae</taxon>
        <taxon>Mytilus</taxon>
    </lineage>
</organism>